<organism evidence="2 3">
    <name type="scientific">Paenibacillus lautus</name>
    <name type="common">Bacillus lautus</name>
    <dbReference type="NCBI Taxonomy" id="1401"/>
    <lineage>
        <taxon>Bacteria</taxon>
        <taxon>Bacillati</taxon>
        <taxon>Bacillota</taxon>
        <taxon>Bacilli</taxon>
        <taxon>Bacillales</taxon>
        <taxon>Paenibacillaceae</taxon>
        <taxon>Paenibacillus</taxon>
    </lineage>
</organism>
<sequence>MTLKWRVPIMRKISAWTFILPILLFTIEILFVRDGHWFHYYGLLSTVFLPPFGIALSIRSYGITDSNKDLLLIACNVLALFSYFIYTFLGYLMLGP</sequence>
<evidence type="ECO:0000313" key="3">
    <source>
        <dbReference type="Proteomes" id="UP000187074"/>
    </source>
</evidence>
<accession>A0A1R1B1Y9</accession>
<keyword evidence="1" id="KW-1133">Transmembrane helix</keyword>
<dbReference type="AlphaFoldDB" id="A0A1R1B1Y9"/>
<gene>
    <name evidence="2" type="ORF">BK123_13205</name>
</gene>
<feature type="transmembrane region" description="Helical" evidence="1">
    <location>
        <begin position="70"/>
        <end position="94"/>
    </location>
</feature>
<dbReference type="Proteomes" id="UP000187074">
    <property type="component" value="Unassembled WGS sequence"/>
</dbReference>
<reference evidence="2 3" key="1">
    <citation type="submission" date="2016-11" db="EMBL/GenBank/DDBJ databases">
        <title>Paenibacillus species isolates.</title>
        <authorList>
            <person name="Beno S.M."/>
        </authorList>
    </citation>
    <scope>NUCLEOTIDE SEQUENCE [LARGE SCALE GENOMIC DNA]</scope>
    <source>
        <strain evidence="2 3">FSL F4-0100</strain>
    </source>
</reference>
<evidence type="ECO:0000313" key="2">
    <source>
        <dbReference type="EMBL" id="OME92833.1"/>
    </source>
</evidence>
<feature type="transmembrane region" description="Helical" evidence="1">
    <location>
        <begin position="12"/>
        <end position="32"/>
    </location>
</feature>
<keyword evidence="1" id="KW-0812">Transmembrane</keyword>
<dbReference type="STRING" id="1401.BK123_13205"/>
<proteinExistence type="predicted"/>
<dbReference type="EMBL" id="MRTF01000004">
    <property type="protein sequence ID" value="OME92833.1"/>
    <property type="molecule type" value="Genomic_DNA"/>
</dbReference>
<protein>
    <submittedName>
        <fullName evidence="2">Uncharacterized protein</fullName>
    </submittedName>
</protein>
<name>A0A1R1B1Y9_PAELA</name>
<feature type="transmembrane region" description="Helical" evidence="1">
    <location>
        <begin position="38"/>
        <end position="58"/>
    </location>
</feature>
<evidence type="ECO:0000256" key="1">
    <source>
        <dbReference type="SAM" id="Phobius"/>
    </source>
</evidence>
<comment type="caution">
    <text evidence="2">The sequence shown here is derived from an EMBL/GenBank/DDBJ whole genome shotgun (WGS) entry which is preliminary data.</text>
</comment>
<keyword evidence="1" id="KW-0472">Membrane</keyword>